<dbReference type="AlphaFoldDB" id="A0AA85KL29"/>
<keyword evidence="8" id="KW-0067">ATP-binding</keyword>
<evidence type="ECO:0000256" key="1">
    <source>
        <dbReference type="ARBA" id="ARBA00004888"/>
    </source>
</evidence>
<keyword evidence="9" id="KW-0324">Glycolysis</keyword>
<dbReference type="InterPro" id="IPR022673">
    <property type="entry name" value="Hexokinase_C"/>
</dbReference>
<dbReference type="PROSITE" id="PS51748">
    <property type="entry name" value="HEXOKINASE_2"/>
    <property type="match status" value="1"/>
</dbReference>
<dbReference type="Pfam" id="PF03727">
    <property type="entry name" value="Hexokinase_2"/>
    <property type="match status" value="1"/>
</dbReference>
<evidence type="ECO:0000256" key="12">
    <source>
        <dbReference type="ARBA" id="ARBA00048160"/>
    </source>
</evidence>
<dbReference type="EC" id="2.7.1.1" evidence="4"/>
<comment type="catalytic activity">
    <reaction evidence="12">
        <text>D-glucose + ATP = D-glucose 6-phosphate + ADP + H(+)</text>
        <dbReference type="Rhea" id="RHEA:17825"/>
        <dbReference type="ChEBI" id="CHEBI:4167"/>
        <dbReference type="ChEBI" id="CHEBI:15378"/>
        <dbReference type="ChEBI" id="CHEBI:30616"/>
        <dbReference type="ChEBI" id="CHEBI:61548"/>
        <dbReference type="ChEBI" id="CHEBI:456216"/>
        <dbReference type="EC" id="2.7.1.1"/>
    </reaction>
    <physiologicalReaction direction="left-to-right" evidence="12">
        <dbReference type="Rhea" id="RHEA:17826"/>
    </physiologicalReaction>
</comment>
<dbReference type="SMART" id="SM00165">
    <property type="entry name" value="UBA"/>
    <property type="match status" value="1"/>
</dbReference>
<comment type="similarity">
    <text evidence="3">Belongs to the hexokinase family.</text>
</comment>
<dbReference type="GO" id="GO:0005524">
    <property type="term" value="F:ATP binding"/>
    <property type="evidence" value="ECO:0007669"/>
    <property type="project" value="UniProtKB-KW"/>
</dbReference>
<dbReference type="SMART" id="SM01161">
    <property type="entry name" value="DUF1767"/>
    <property type="match status" value="1"/>
</dbReference>
<dbReference type="InterPro" id="IPR013894">
    <property type="entry name" value="RMI1_OB"/>
</dbReference>
<dbReference type="Gene3D" id="2.40.50.770">
    <property type="entry name" value="RecQ-mediated genome instability protein Rmi1, C-terminal domain"/>
    <property type="match status" value="1"/>
</dbReference>
<dbReference type="GO" id="GO:0006096">
    <property type="term" value="P:glycolytic process"/>
    <property type="evidence" value="ECO:0007669"/>
    <property type="project" value="UniProtKB-KW"/>
</dbReference>
<feature type="domain" description="UBA" evidence="14">
    <location>
        <begin position="312"/>
        <end position="355"/>
    </location>
</feature>
<dbReference type="GO" id="GO:0001678">
    <property type="term" value="P:intracellular glucose homeostasis"/>
    <property type="evidence" value="ECO:0007669"/>
    <property type="project" value="InterPro"/>
</dbReference>
<dbReference type="PANTHER" id="PTHR19443:SF16">
    <property type="entry name" value="HEXOKINASE TYPE 1-RELATED"/>
    <property type="match status" value="1"/>
</dbReference>
<dbReference type="InterPro" id="IPR015940">
    <property type="entry name" value="UBA"/>
</dbReference>
<dbReference type="Pfam" id="PF00349">
    <property type="entry name" value="Hexokinase_1"/>
    <property type="match status" value="1"/>
</dbReference>
<dbReference type="SUPFAM" id="SSF46934">
    <property type="entry name" value="UBA-like"/>
    <property type="match status" value="1"/>
</dbReference>
<dbReference type="InterPro" id="IPR042470">
    <property type="entry name" value="RMI1_N_C_sf"/>
</dbReference>
<dbReference type="GO" id="GO:0008865">
    <property type="term" value="F:fructokinase activity"/>
    <property type="evidence" value="ECO:0007669"/>
    <property type="project" value="TreeGrafter"/>
</dbReference>
<feature type="compositionally biased region" description="Gly residues" evidence="13">
    <location>
        <begin position="388"/>
        <end position="402"/>
    </location>
</feature>
<dbReference type="PRINTS" id="PR00475">
    <property type="entry name" value="HEXOKINASE"/>
</dbReference>
<evidence type="ECO:0000256" key="4">
    <source>
        <dbReference type="ARBA" id="ARBA00012324"/>
    </source>
</evidence>
<evidence type="ECO:0000256" key="3">
    <source>
        <dbReference type="ARBA" id="ARBA00009225"/>
    </source>
</evidence>
<keyword evidence="6" id="KW-0547">Nucleotide-binding</keyword>
<evidence type="ECO:0000313" key="16">
    <source>
        <dbReference type="WBParaSite" id="TREG1_93960.1"/>
    </source>
</evidence>
<dbReference type="Proteomes" id="UP000050795">
    <property type="component" value="Unassembled WGS sequence"/>
</dbReference>
<evidence type="ECO:0000256" key="8">
    <source>
        <dbReference type="ARBA" id="ARBA00022840"/>
    </source>
</evidence>
<comment type="catalytic activity">
    <reaction evidence="10">
        <text>a D-hexose + ATP = a D-hexose 6-phosphate + ADP + H(+)</text>
        <dbReference type="Rhea" id="RHEA:22740"/>
        <dbReference type="ChEBI" id="CHEBI:4194"/>
        <dbReference type="ChEBI" id="CHEBI:15378"/>
        <dbReference type="ChEBI" id="CHEBI:30616"/>
        <dbReference type="ChEBI" id="CHEBI:229467"/>
        <dbReference type="ChEBI" id="CHEBI:456216"/>
        <dbReference type="EC" id="2.7.1.1"/>
    </reaction>
    <physiologicalReaction direction="left-to-right" evidence="10">
        <dbReference type="Rhea" id="RHEA:22741"/>
    </physiologicalReaction>
</comment>
<dbReference type="Gene3D" id="1.10.8.10">
    <property type="entry name" value="DNA helicase RuvA subunit, C-terminal domain"/>
    <property type="match status" value="1"/>
</dbReference>
<feature type="region of interest" description="Disordered" evidence="13">
    <location>
        <begin position="377"/>
        <end position="431"/>
    </location>
</feature>
<evidence type="ECO:0000256" key="7">
    <source>
        <dbReference type="ARBA" id="ARBA00022777"/>
    </source>
</evidence>
<accession>A0AA85KL29</accession>
<evidence type="ECO:0000256" key="13">
    <source>
        <dbReference type="SAM" id="MobiDB-lite"/>
    </source>
</evidence>
<dbReference type="GO" id="GO:0005536">
    <property type="term" value="F:D-glucose binding"/>
    <property type="evidence" value="ECO:0007669"/>
    <property type="project" value="InterPro"/>
</dbReference>
<dbReference type="WBParaSite" id="TREG1_93960.1">
    <property type="protein sequence ID" value="TREG1_93960.1"/>
    <property type="gene ID" value="TREG1_93960"/>
</dbReference>
<dbReference type="GO" id="GO:0005739">
    <property type="term" value="C:mitochondrion"/>
    <property type="evidence" value="ECO:0007669"/>
    <property type="project" value="TreeGrafter"/>
</dbReference>
<feature type="compositionally biased region" description="Polar residues" evidence="13">
    <location>
        <begin position="414"/>
        <end position="431"/>
    </location>
</feature>
<dbReference type="InterPro" id="IPR043129">
    <property type="entry name" value="ATPase_NBD"/>
</dbReference>
<keyword evidence="5" id="KW-0808">Transferase</keyword>
<dbReference type="GO" id="GO:0004340">
    <property type="term" value="F:glucokinase activity"/>
    <property type="evidence" value="ECO:0007669"/>
    <property type="project" value="TreeGrafter"/>
</dbReference>
<name>A0AA85KL29_TRIRE</name>
<sequence>MLGYYSVPRSKQCSLTEVLNAGWNLSQKSFTECLKKTEHESLKELIDVLLNSDIREYGVPWLGDYKKSTQLEANGRIVQLTRLRNISIPQAVEDMMMTTSTDNRGPCLLRLTFTDGRNTITGLDMQDKTDLSMDIPPGTKFRLMGSIPISMGFLLLSKNHLKVLGGTVTNLIREWNMTKFLKGTENRNITGGAPVFVPFGSREATDLIQSEGKFLSQLRSDRENNQMKFDSFQMATTRNEPQEESELQAIFNEQRKEILAELKASNSTSSSAAGRGGDKTVSNYHNVNRTFSGSTTRRFKPGLSKFYQLQLQKSEEYSLAISQLLSLGYPYQLASSALKINRGNYQAAVDYLLSKSASTSMHLDENPVNNHQTPMISASLTRGSRPPYGGGRGSRGGRGGSSHGRFNSIDGDEMNSSRFHSSSADTLQSRPSTGFVRLDDLIIDSMPTKSTPAPPTTKDAHQTVNHRLKPPVNQVLSVGCPILAQNISGDYEEAQLIGYLSSEQLKLSSSNTGGGSSGEKIVLVAYLHPDNATGKINIEEEIVPISLIRTMNREKITIDMVPPAPADRVKPYGSSSNSASMNSNQFDDIHFSHQPYPTSGRGYRGNSRGGGRRVFSARAIRRISSFLSLKSGNSALRPVNYGLSYCDLVSTGLCRLCQPVDLNMGRCEEILDIITDNTLRALKTVDDKSLKGMKMLNTFLEKKSGLLKPGRYLCLDFKGKYYRLVLTTVSEDIQEIKKEEEYYFISRQLRSSNAETVFNYIAETIHDFYILKNINEENIPLGICFMFPMKQTSIRDGYVIKWVKEFSINSLIGLNFPVKLQEALKRRGLKVSVTAIANDAVCVFFACAWKDNDCALGLKHSHGSNICCLEKVSDVPKLSRSENPGNSLLLLNAEWGQIGEDGCLDDYLTEYDKLIDKFSSEPGCCIYEKLSSGIYIGELCRVIMLKAVEEKLLFGGVAPPELLTTPNILTYEHVFLIDRDPLNVCFGAEMVLRQRFKMTEIHRKDLVGVRYISFVVINRAAHLVGTACAALINQLKRKRVTIAVDGTFFRLSKTFTDVLNRTISKLIPERYSFKLHLVDDASADGITAIISTLRGDLPHRLSYAAEFDLDSESEESRELEAILLQESLDV</sequence>
<comment type="pathway">
    <text evidence="1">Carbohydrate degradation; glycolysis; D-glyceraldehyde 3-phosphate and glycerone phosphate from D-glucose: step 1/4.</text>
</comment>
<comment type="catalytic activity">
    <reaction evidence="11">
        <text>D-fructose + ATP = D-fructose 6-phosphate + ADP + H(+)</text>
        <dbReference type="Rhea" id="RHEA:16125"/>
        <dbReference type="ChEBI" id="CHEBI:15378"/>
        <dbReference type="ChEBI" id="CHEBI:30616"/>
        <dbReference type="ChEBI" id="CHEBI:37721"/>
        <dbReference type="ChEBI" id="CHEBI:61527"/>
        <dbReference type="ChEBI" id="CHEBI:456216"/>
        <dbReference type="EC" id="2.7.1.1"/>
    </reaction>
    <physiologicalReaction direction="left-to-right" evidence="11">
        <dbReference type="Rhea" id="RHEA:16126"/>
    </physiologicalReaction>
</comment>
<protein>
    <recommendedName>
        <fullName evidence="4">hexokinase</fullName>
        <ecNumber evidence="4">2.7.1.1</ecNumber>
    </recommendedName>
</protein>
<dbReference type="PANTHER" id="PTHR19443">
    <property type="entry name" value="HEXOKINASE"/>
    <property type="match status" value="1"/>
</dbReference>
<dbReference type="PROSITE" id="PS50030">
    <property type="entry name" value="UBA"/>
    <property type="match status" value="1"/>
</dbReference>
<evidence type="ECO:0000313" key="15">
    <source>
        <dbReference type="Proteomes" id="UP000050795"/>
    </source>
</evidence>
<evidence type="ECO:0000256" key="5">
    <source>
        <dbReference type="ARBA" id="ARBA00022679"/>
    </source>
</evidence>
<keyword evidence="7" id="KW-0418">Kinase</keyword>
<dbReference type="GO" id="GO:0006006">
    <property type="term" value="P:glucose metabolic process"/>
    <property type="evidence" value="ECO:0007669"/>
    <property type="project" value="TreeGrafter"/>
</dbReference>
<dbReference type="Gene3D" id="3.30.420.40">
    <property type="match status" value="1"/>
</dbReference>
<evidence type="ECO:0000256" key="6">
    <source>
        <dbReference type="ARBA" id="ARBA00022741"/>
    </source>
</evidence>
<dbReference type="InterPro" id="IPR022672">
    <property type="entry name" value="Hexokinase_N"/>
</dbReference>
<evidence type="ECO:0000256" key="10">
    <source>
        <dbReference type="ARBA" id="ARBA00044613"/>
    </source>
</evidence>
<organism evidence="15 16">
    <name type="scientific">Trichobilharzia regenti</name>
    <name type="common">Nasal bird schistosome</name>
    <dbReference type="NCBI Taxonomy" id="157069"/>
    <lineage>
        <taxon>Eukaryota</taxon>
        <taxon>Metazoa</taxon>
        <taxon>Spiralia</taxon>
        <taxon>Lophotrochozoa</taxon>
        <taxon>Platyhelminthes</taxon>
        <taxon>Trematoda</taxon>
        <taxon>Digenea</taxon>
        <taxon>Strigeidida</taxon>
        <taxon>Schistosomatoidea</taxon>
        <taxon>Schistosomatidae</taxon>
        <taxon>Trichobilharzia</taxon>
    </lineage>
</organism>
<dbReference type="Gene3D" id="3.40.367.20">
    <property type="match status" value="1"/>
</dbReference>
<reference evidence="15" key="1">
    <citation type="submission" date="2022-06" db="EMBL/GenBank/DDBJ databases">
        <authorList>
            <person name="Berger JAMES D."/>
            <person name="Berger JAMES D."/>
        </authorList>
    </citation>
    <scope>NUCLEOTIDE SEQUENCE [LARGE SCALE GENOMIC DNA]</scope>
</reference>
<reference evidence="16" key="2">
    <citation type="submission" date="2023-11" db="UniProtKB">
        <authorList>
            <consortium name="WormBaseParasite"/>
        </authorList>
    </citation>
    <scope>IDENTIFICATION</scope>
</reference>
<evidence type="ECO:0000256" key="2">
    <source>
        <dbReference type="ARBA" id="ARBA00005028"/>
    </source>
</evidence>
<evidence type="ECO:0000259" key="14">
    <source>
        <dbReference type="PROSITE" id="PS50030"/>
    </source>
</evidence>
<keyword evidence="15" id="KW-1185">Reference proteome</keyword>
<dbReference type="InterPro" id="IPR001312">
    <property type="entry name" value="Hexokinase"/>
</dbReference>
<dbReference type="Pfam" id="PF08585">
    <property type="entry name" value="RMI1_N_C"/>
    <property type="match status" value="1"/>
</dbReference>
<feature type="region of interest" description="Disordered" evidence="13">
    <location>
        <begin position="264"/>
        <end position="286"/>
    </location>
</feature>
<evidence type="ECO:0000256" key="11">
    <source>
        <dbReference type="ARBA" id="ARBA00047905"/>
    </source>
</evidence>
<dbReference type="SUPFAM" id="SSF53067">
    <property type="entry name" value="Actin-like ATPase domain"/>
    <property type="match status" value="2"/>
</dbReference>
<comment type="pathway">
    <text evidence="2">Carbohydrate metabolism; hexose metabolism.</text>
</comment>
<evidence type="ECO:0000256" key="9">
    <source>
        <dbReference type="ARBA" id="ARBA00023152"/>
    </source>
</evidence>
<dbReference type="GO" id="GO:0005829">
    <property type="term" value="C:cytosol"/>
    <property type="evidence" value="ECO:0007669"/>
    <property type="project" value="TreeGrafter"/>
</dbReference>
<proteinExistence type="inferred from homology"/>
<dbReference type="InterPro" id="IPR009060">
    <property type="entry name" value="UBA-like_sf"/>
</dbReference>